<name>A0A4R7B3L7_9NEIS</name>
<dbReference type="Gene3D" id="3.40.930.10">
    <property type="entry name" value="Mannitol-specific EII, Chain A"/>
    <property type="match status" value="1"/>
</dbReference>
<dbReference type="PROSITE" id="PS51350">
    <property type="entry name" value="PTS_HPR_DOM"/>
    <property type="match status" value="1"/>
</dbReference>
<protein>
    <recommendedName>
        <fullName evidence="5">phosphoenolpyruvate--protein phosphotransferase</fullName>
        <ecNumber evidence="5">2.7.3.9</ecNumber>
    </recommendedName>
</protein>
<organism evidence="17 18">
    <name type="scientific">Paludibacterium purpuratum</name>
    <dbReference type="NCBI Taxonomy" id="1144873"/>
    <lineage>
        <taxon>Bacteria</taxon>
        <taxon>Pseudomonadati</taxon>
        <taxon>Pseudomonadota</taxon>
        <taxon>Betaproteobacteria</taxon>
        <taxon>Neisseriales</taxon>
        <taxon>Chromobacteriaceae</taxon>
        <taxon>Paludibacterium</taxon>
    </lineage>
</organism>
<dbReference type="PROSITE" id="PS00372">
    <property type="entry name" value="PTS_EIIA_TYPE_2_HIS"/>
    <property type="match status" value="1"/>
</dbReference>
<dbReference type="NCBIfam" id="TIGR01417">
    <property type="entry name" value="PTS_I_fam"/>
    <property type="match status" value="1"/>
</dbReference>
<dbReference type="NCBIfam" id="TIGR01003">
    <property type="entry name" value="PTS_HPr_family"/>
    <property type="match status" value="1"/>
</dbReference>
<dbReference type="GO" id="GO:0005737">
    <property type="term" value="C:cytoplasm"/>
    <property type="evidence" value="ECO:0007669"/>
    <property type="project" value="UniProtKB-SubCell"/>
</dbReference>
<dbReference type="PROSITE" id="PS00369">
    <property type="entry name" value="PTS_HPR_HIS"/>
    <property type="match status" value="1"/>
</dbReference>
<keyword evidence="14" id="KW-0460">Magnesium</keyword>
<keyword evidence="10 17" id="KW-0808">Transferase</keyword>
<accession>A0A4R7B3L7</accession>
<evidence type="ECO:0000256" key="9">
    <source>
        <dbReference type="ARBA" id="ARBA00022597"/>
    </source>
</evidence>
<evidence type="ECO:0000259" key="15">
    <source>
        <dbReference type="PROSITE" id="PS51094"/>
    </source>
</evidence>
<keyword evidence="13" id="KW-0418">Kinase</keyword>
<keyword evidence="17" id="KW-0670">Pyruvate</keyword>
<feature type="domain" description="HPr" evidence="16">
    <location>
        <begin position="159"/>
        <end position="251"/>
    </location>
</feature>
<dbReference type="InterPro" id="IPR006318">
    <property type="entry name" value="PTS_EI-like"/>
</dbReference>
<comment type="similarity">
    <text evidence="4">Belongs to the PEP-utilizing enzyme family.</text>
</comment>
<dbReference type="InterPro" id="IPR050499">
    <property type="entry name" value="PEP-utilizing_PTS_enzyme"/>
</dbReference>
<comment type="caution">
    <text evidence="17">The sequence shown here is derived from an EMBL/GenBank/DDBJ whole genome shotgun (WGS) entry which is preliminary data.</text>
</comment>
<dbReference type="PROSITE" id="PS00742">
    <property type="entry name" value="PEP_ENZYMES_2"/>
    <property type="match status" value="1"/>
</dbReference>
<dbReference type="Gene3D" id="3.50.30.10">
    <property type="entry name" value="Phosphohistidine domain"/>
    <property type="match status" value="1"/>
</dbReference>
<dbReference type="PROSITE" id="PS00370">
    <property type="entry name" value="PEP_ENZYMES_PHOS_SITE"/>
    <property type="match status" value="1"/>
</dbReference>
<dbReference type="CDD" id="cd00367">
    <property type="entry name" value="PTS-HPr_like"/>
    <property type="match status" value="1"/>
</dbReference>
<dbReference type="GO" id="GO:0046872">
    <property type="term" value="F:metal ion binding"/>
    <property type="evidence" value="ECO:0007669"/>
    <property type="project" value="UniProtKB-KW"/>
</dbReference>
<dbReference type="PANTHER" id="PTHR46244">
    <property type="entry name" value="PHOSPHOENOLPYRUVATE-PROTEIN PHOSPHOTRANSFERASE"/>
    <property type="match status" value="1"/>
</dbReference>
<dbReference type="CDD" id="cd00211">
    <property type="entry name" value="PTS_IIA_fru"/>
    <property type="match status" value="1"/>
</dbReference>
<dbReference type="InterPro" id="IPR000121">
    <property type="entry name" value="PEP_util_C"/>
</dbReference>
<dbReference type="EMBL" id="SNZP01000010">
    <property type="protein sequence ID" value="TDR76613.1"/>
    <property type="molecule type" value="Genomic_DNA"/>
</dbReference>
<dbReference type="Gene3D" id="1.10.274.10">
    <property type="entry name" value="PtsI, HPr-binding domain"/>
    <property type="match status" value="1"/>
</dbReference>
<dbReference type="PANTHER" id="PTHR46244:SF6">
    <property type="entry name" value="PHOSPHOENOLPYRUVATE-PROTEIN PHOSPHOTRANSFERASE"/>
    <property type="match status" value="1"/>
</dbReference>
<comment type="catalytic activity">
    <reaction evidence="1">
        <text>L-histidyl-[protein] + phosphoenolpyruvate = N(pros)-phospho-L-histidyl-[protein] + pyruvate</text>
        <dbReference type="Rhea" id="RHEA:23880"/>
        <dbReference type="Rhea" id="RHEA-COMP:9745"/>
        <dbReference type="Rhea" id="RHEA-COMP:9746"/>
        <dbReference type="ChEBI" id="CHEBI:15361"/>
        <dbReference type="ChEBI" id="CHEBI:29979"/>
        <dbReference type="ChEBI" id="CHEBI:58702"/>
        <dbReference type="ChEBI" id="CHEBI:64837"/>
        <dbReference type="EC" id="2.7.3.9"/>
    </reaction>
</comment>
<dbReference type="Pfam" id="PF00391">
    <property type="entry name" value="PEP-utilizers"/>
    <property type="match status" value="1"/>
</dbReference>
<dbReference type="PRINTS" id="PR00107">
    <property type="entry name" value="PHOSPHOCPHPR"/>
</dbReference>
<evidence type="ECO:0000256" key="4">
    <source>
        <dbReference type="ARBA" id="ARBA00007837"/>
    </source>
</evidence>
<dbReference type="SUPFAM" id="SSF52009">
    <property type="entry name" value="Phosphohistidine domain"/>
    <property type="match status" value="1"/>
</dbReference>
<dbReference type="OrthoDB" id="9765468at2"/>
<dbReference type="InterPro" id="IPR000032">
    <property type="entry name" value="HPr-like"/>
</dbReference>
<dbReference type="InterPro" id="IPR040442">
    <property type="entry name" value="Pyrv_kinase-like_dom_sf"/>
</dbReference>
<evidence type="ECO:0000256" key="13">
    <source>
        <dbReference type="ARBA" id="ARBA00022777"/>
    </source>
</evidence>
<dbReference type="InterPro" id="IPR036618">
    <property type="entry name" value="PtsI_HPr-bd_sf"/>
</dbReference>
<dbReference type="SUPFAM" id="SSF55594">
    <property type="entry name" value="HPr-like"/>
    <property type="match status" value="1"/>
</dbReference>
<dbReference type="InterPro" id="IPR023151">
    <property type="entry name" value="PEP_util_CS"/>
</dbReference>
<reference evidence="17 18" key="1">
    <citation type="submission" date="2019-03" db="EMBL/GenBank/DDBJ databases">
        <title>Genomic Encyclopedia of Type Strains, Phase III (KMG-III): the genomes of soil and plant-associated and newly described type strains.</title>
        <authorList>
            <person name="Whitman W."/>
        </authorList>
    </citation>
    <scope>NUCLEOTIDE SEQUENCE [LARGE SCALE GENOMIC DNA]</scope>
    <source>
        <strain evidence="17 18">CECT 8976</strain>
    </source>
</reference>
<evidence type="ECO:0000313" key="17">
    <source>
        <dbReference type="EMBL" id="TDR76613.1"/>
    </source>
</evidence>
<comment type="subcellular location">
    <subcellularLocation>
        <location evidence="3">Cytoplasm</location>
    </subcellularLocation>
</comment>
<evidence type="ECO:0000256" key="1">
    <source>
        <dbReference type="ARBA" id="ARBA00000683"/>
    </source>
</evidence>
<dbReference type="Proteomes" id="UP000295611">
    <property type="component" value="Unassembled WGS sequence"/>
</dbReference>
<dbReference type="InterPro" id="IPR015813">
    <property type="entry name" value="Pyrv/PenolPyrv_kinase-like_dom"/>
</dbReference>
<dbReference type="AlphaFoldDB" id="A0A4R7B3L7"/>
<dbReference type="Gene3D" id="3.30.1340.10">
    <property type="entry name" value="HPr-like"/>
    <property type="match status" value="1"/>
</dbReference>
<dbReference type="InterPro" id="IPR036637">
    <property type="entry name" value="Phosphohistidine_dom_sf"/>
</dbReference>
<evidence type="ECO:0000256" key="3">
    <source>
        <dbReference type="ARBA" id="ARBA00004496"/>
    </source>
</evidence>
<keyword evidence="6" id="KW-0813">Transport</keyword>
<dbReference type="PROSITE" id="PS51094">
    <property type="entry name" value="PTS_EIIA_TYPE_2"/>
    <property type="match status" value="1"/>
</dbReference>
<dbReference type="InterPro" id="IPR016152">
    <property type="entry name" value="PTrfase/Anion_transptr"/>
</dbReference>
<comment type="cofactor">
    <cofactor evidence="2">
        <name>Mg(2+)</name>
        <dbReference type="ChEBI" id="CHEBI:18420"/>
    </cofactor>
</comment>
<feature type="domain" description="PTS EIIA type-2" evidence="15">
    <location>
        <begin position="4"/>
        <end position="144"/>
    </location>
</feature>
<dbReference type="Gene3D" id="3.20.20.60">
    <property type="entry name" value="Phosphoenolpyruvate-binding domains"/>
    <property type="match status" value="1"/>
</dbReference>
<dbReference type="GO" id="GO:0016301">
    <property type="term" value="F:kinase activity"/>
    <property type="evidence" value="ECO:0007669"/>
    <property type="project" value="UniProtKB-KW"/>
</dbReference>
<dbReference type="Pfam" id="PF00359">
    <property type="entry name" value="PTS_EIIA_2"/>
    <property type="match status" value="1"/>
</dbReference>
<dbReference type="InterPro" id="IPR035895">
    <property type="entry name" value="HPr-like_sf"/>
</dbReference>
<dbReference type="SUPFAM" id="SSF55804">
    <property type="entry name" value="Phoshotransferase/anion transport protein"/>
    <property type="match status" value="1"/>
</dbReference>
<evidence type="ECO:0000256" key="14">
    <source>
        <dbReference type="ARBA" id="ARBA00022842"/>
    </source>
</evidence>
<dbReference type="InterPro" id="IPR002178">
    <property type="entry name" value="PTS_EIIA_type-2_dom"/>
</dbReference>
<evidence type="ECO:0000256" key="11">
    <source>
        <dbReference type="ARBA" id="ARBA00022683"/>
    </source>
</evidence>
<evidence type="ECO:0000256" key="2">
    <source>
        <dbReference type="ARBA" id="ARBA00001946"/>
    </source>
</evidence>
<dbReference type="RefSeq" id="WP_133681804.1">
    <property type="nucleotide sequence ID" value="NZ_SNZP01000010.1"/>
</dbReference>
<dbReference type="GO" id="GO:0008965">
    <property type="term" value="F:phosphoenolpyruvate-protein phosphotransferase activity"/>
    <property type="evidence" value="ECO:0007669"/>
    <property type="project" value="UniProtKB-EC"/>
</dbReference>
<dbReference type="Pfam" id="PF00381">
    <property type="entry name" value="PTS-HPr"/>
    <property type="match status" value="1"/>
</dbReference>
<evidence type="ECO:0000259" key="16">
    <source>
        <dbReference type="PROSITE" id="PS51350"/>
    </source>
</evidence>
<dbReference type="SUPFAM" id="SSF47831">
    <property type="entry name" value="Enzyme I of the PEP:sugar phosphotransferase system HPr-binding (sub)domain"/>
    <property type="match status" value="1"/>
</dbReference>
<evidence type="ECO:0000256" key="12">
    <source>
        <dbReference type="ARBA" id="ARBA00022723"/>
    </source>
</evidence>
<dbReference type="Pfam" id="PF05524">
    <property type="entry name" value="PEP-utilisers_N"/>
    <property type="match status" value="1"/>
</dbReference>
<keyword evidence="9" id="KW-0762">Sugar transport</keyword>
<dbReference type="InterPro" id="IPR008279">
    <property type="entry name" value="PEP-util_enz_mobile_dom"/>
</dbReference>
<evidence type="ECO:0000256" key="8">
    <source>
        <dbReference type="ARBA" id="ARBA00022553"/>
    </source>
</evidence>
<keyword evidence="7" id="KW-0963">Cytoplasm</keyword>
<gene>
    <name evidence="17" type="ORF">DFP86_11039</name>
</gene>
<dbReference type="InterPro" id="IPR008731">
    <property type="entry name" value="PTS_EIN"/>
</dbReference>
<dbReference type="EC" id="2.7.3.9" evidence="5"/>
<keyword evidence="18" id="KW-1185">Reference proteome</keyword>
<evidence type="ECO:0000313" key="18">
    <source>
        <dbReference type="Proteomes" id="UP000295611"/>
    </source>
</evidence>
<dbReference type="SUPFAM" id="SSF51621">
    <property type="entry name" value="Phosphoenolpyruvate/pyruvate domain"/>
    <property type="match status" value="1"/>
</dbReference>
<keyword evidence="12" id="KW-0479">Metal-binding</keyword>
<evidence type="ECO:0000256" key="5">
    <source>
        <dbReference type="ARBA" id="ARBA00012232"/>
    </source>
</evidence>
<dbReference type="InterPro" id="IPR001020">
    <property type="entry name" value="PTS_HPr_His_P_site"/>
</dbReference>
<keyword evidence="11" id="KW-0598">Phosphotransferase system</keyword>
<proteinExistence type="inferred from homology"/>
<dbReference type="PRINTS" id="PR01736">
    <property type="entry name" value="PHPHTRNFRASE"/>
</dbReference>
<sequence length="833" mass="88536">MSVSTLRRELVKLGSKPIDKSEAISEAGHLLAASGVIAPAYIDSMMRRENVSNTFLGHGVAIPHGMIEDRHLIHKTGIAVIQIPQGLEWNDGETVHLMVAIAAQSDEHITLLQRLTRLMQDPAQLAQLFATTDPDYLCAIFNGDAPPAAAPAVPATDLEQSFEWHIDYPNGLHARPTAKWVETAKRFDAKIQIRHGGDIADAKKLVALLQLGLQCGDLLAVSASGPQADAALTALRDTMIRVSAQELADAAAAKIKAEQAVHHGFAPSTAQLAIKGIGASPGLVVGTTQTWKSAIASIQDIPAPLAEGSEQLDNALIGTRKALAQLAEDTARRLGETEAGIFRAQAELLADTDLISHCCRLMMQGHGVAWSWHQAIEQQANTLAAHSNPLLATRATDLRDVGQRVLIALLPQEKRQPEAGQQASNLILLAADLAPSDTATLDTSRILGLCTAQGGPTSHTAILARTLGLPALVAGGDAILDIPDGTPAILDGNSGRLYLHPGEQDIDAARTWINRQSEQSRQDEAQSALPAQTRDGLRIDIGANINRADQVAAALAAGAEGVGLMRTEFLFLERDTAPDEEEQYQAYRAMVEALQGRTLVIRALDIGGDKHVPYLGLPSEANPFLGVRGVRLLLRRPDLLDTQLRALYRAAAHGPISLMFPMVTNISELMALRAECERIRQELSAAPMPIGIMIEVPAAAAMADQFGAHADFFSIGTNDLTQYTLAIDRQHPDLAAEADSLHPAVLRLIKQTVEGARKHGIWVGVCGGLAGDPLGAAILAGLGVNELSLSPRDIPAVKARLRASTQSALVDLAQQALECDSTAAIRALAGDAS</sequence>
<keyword evidence="8" id="KW-0597">Phosphoprotein</keyword>
<dbReference type="Pfam" id="PF02896">
    <property type="entry name" value="PEP-utilizers_C"/>
    <property type="match status" value="1"/>
</dbReference>
<dbReference type="GO" id="GO:0009401">
    <property type="term" value="P:phosphoenolpyruvate-dependent sugar phosphotransferase system"/>
    <property type="evidence" value="ECO:0007669"/>
    <property type="project" value="UniProtKB-KW"/>
</dbReference>
<evidence type="ECO:0000256" key="10">
    <source>
        <dbReference type="ARBA" id="ARBA00022679"/>
    </source>
</evidence>
<evidence type="ECO:0000256" key="6">
    <source>
        <dbReference type="ARBA" id="ARBA00022448"/>
    </source>
</evidence>
<evidence type="ECO:0000256" key="7">
    <source>
        <dbReference type="ARBA" id="ARBA00022490"/>
    </source>
</evidence>
<dbReference type="InterPro" id="IPR018274">
    <property type="entry name" value="PEP_util_AS"/>
</dbReference>